<dbReference type="SMART" id="SM00850">
    <property type="entry name" value="LytTR"/>
    <property type="match status" value="1"/>
</dbReference>
<dbReference type="InterPro" id="IPR001789">
    <property type="entry name" value="Sig_transdc_resp-reg_receiver"/>
</dbReference>
<dbReference type="Pfam" id="PF00072">
    <property type="entry name" value="Response_reg"/>
    <property type="match status" value="1"/>
</dbReference>
<evidence type="ECO:0000259" key="3">
    <source>
        <dbReference type="PROSITE" id="PS50930"/>
    </source>
</evidence>
<dbReference type="Gene3D" id="2.40.50.1020">
    <property type="entry name" value="LytTr DNA-binding domain"/>
    <property type="match status" value="1"/>
</dbReference>
<dbReference type="PROSITE" id="PS50110">
    <property type="entry name" value="RESPONSE_REGULATORY"/>
    <property type="match status" value="1"/>
</dbReference>
<dbReference type="GO" id="GO:0000156">
    <property type="term" value="F:phosphorelay response regulator activity"/>
    <property type="evidence" value="ECO:0007669"/>
    <property type="project" value="InterPro"/>
</dbReference>
<dbReference type="InterPro" id="IPR046947">
    <property type="entry name" value="LytR-like"/>
</dbReference>
<protein>
    <submittedName>
        <fullName evidence="4">Response regulator transcription factor</fullName>
    </submittedName>
</protein>
<dbReference type="OrthoDB" id="9787344at2"/>
<dbReference type="InterPro" id="IPR011006">
    <property type="entry name" value="CheY-like_superfamily"/>
</dbReference>
<evidence type="ECO:0000313" key="5">
    <source>
        <dbReference type="Proteomes" id="UP000286701"/>
    </source>
</evidence>
<dbReference type="PANTHER" id="PTHR37299:SF1">
    <property type="entry name" value="STAGE 0 SPORULATION PROTEIN A HOMOLOG"/>
    <property type="match status" value="1"/>
</dbReference>
<feature type="modified residue" description="4-aspartylphosphate" evidence="1">
    <location>
        <position position="55"/>
    </location>
</feature>
<gene>
    <name evidence="4" type="ORF">EPL05_19780</name>
</gene>
<evidence type="ECO:0000259" key="2">
    <source>
        <dbReference type="PROSITE" id="PS50110"/>
    </source>
</evidence>
<dbReference type="PROSITE" id="PS50930">
    <property type="entry name" value="HTH_LYTTR"/>
    <property type="match status" value="1"/>
</dbReference>
<comment type="caution">
    <text evidence="4">The sequence shown here is derived from an EMBL/GenBank/DDBJ whole genome shotgun (WGS) entry which is preliminary data.</text>
</comment>
<organism evidence="4 5">
    <name type="scientific">Mucilaginibacter gilvus</name>
    <dbReference type="NCBI Taxonomy" id="2305909"/>
    <lineage>
        <taxon>Bacteria</taxon>
        <taxon>Pseudomonadati</taxon>
        <taxon>Bacteroidota</taxon>
        <taxon>Sphingobacteriia</taxon>
        <taxon>Sphingobacteriales</taxon>
        <taxon>Sphingobacteriaceae</taxon>
        <taxon>Mucilaginibacter</taxon>
    </lineage>
</organism>
<dbReference type="GO" id="GO:0003677">
    <property type="term" value="F:DNA binding"/>
    <property type="evidence" value="ECO:0007669"/>
    <property type="project" value="InterPro"/>
</dbReference>
<dbReference type="InterPro" id="IPR007492">
    <property type="entry name" value="LytTR_DNA-bd_dom"/>
</dbReference>
<evidence type="ECO:0000313" key="4">
    <source>
        <dbReference type="EMBL" id="RWY48383.1"/>
    </source>
</evidence>
<sequence length="233" mass="26664">MNWKCLIVDDEPPAIKIIRSYAEMVEQLEVTGSCSNALQAIEFLKSNKVDLLFLDIQMPKLLGTSFLKTLQHPPQVIFTTAYKEFATDAFDLDAVDYLLKPISFERFLKAINKVTSTNNVRPVTESQPMQGFLYFRAERKMIKVFLSDIVYVESLKDYIRIYRSGDSPLMVKQSISTLEAMLPKKMFIRIHRSFIVSVDKITAYTNQDVEIGELEIPIGRQYSGVLKDSQSKA</sequence>
<keyword evidence="1" id="KW-0597">Phosphoprotein</keyword>
<feature type="domain" description="HTH LytTR-type" evidence="3">
    <location>
        <begin position="133"/>
        <end position="232"/>
    </location>
</feature>
<dbReference type="Gene3D" id="3.40.50.2300">
    <property type="match status" value="1"/>
</dbReference>
<keyword evidence="5" id="KW-1185">Reference proteome</keyword>
<dbReference type="SUPFAM" id="SSF52172">
    <property type="entry name" value="CheY-like"/>
    <property type="match status" value="1"/>
</dbReference>
<proteinExistence type="predicted"/>
<dbReference type="PANTHER" id="PTHR37299">
    <property type="entry name" value="TRANSCRIPTIONAL REGULATOR-RELATED"/>
    <property type="match status" value="1"/>
</dbReference>
<feature type="domain" description="Response regulatory" evidence="2">
    <location>
        <begin position="4"/>
        <end position="115"/>
    </location>
</feature>
<dbReference type="EMBL" id="SBIW01000011">
    <property type="protein sequence ID" value="RWY48383.1"/>
    <property type="molecule type" value="Genomic_DNA"/>
</dbReference>
<dbReference type="Pfam" id="PF04397">
    <property type="entry name" value="LytTR"/>
    <property type="match status" value="1"/>
</dbReference>
<dbReference type="SMART" id="SM00448">
    <property type="entry name" value="REC"/>
    <property type="match status" value="1"/>
</dbReference>
<dbReference type="Proteomes" id="UP000286701">
    <property type="component" value="Unassembled WGS sequence"/>
</dbReference>
<name>A0A444MJK5_9SPHI</name>
<reference evidence="4 5" key="1">
    <citation type="submission" date="2019-01" db="EMBL/GenBank/DDBJ databases">
        <title>Mucilaginibacter antarcticum sp. nov., isolated from antarctic soil.</title>
        <authorList>
            <person name="Yan Y.-Q."/>
            <person name="Du Z.-J."/>
        </authorList>
    </citation>
    <scope>NUCLEOTIDE SEQUENCE [LARGE SCALE GENOMIC DNA]</scope>
    <source>
        <strain evidence="4 5">F01003</strain>
    </source>
</reference>
<evidence type="ECO:0000256" key="1">
    <source>
        <dbReference type="PROSITE-ProRule" id="PRU00169"/>
    </source>
</evidence>
<dbReference type="RefSeq" id="WP_128535730.1">
    <property type="nucleotide sequence ID" value="NZ_SBIW01000011.1"/>
</dbReference>
<dbReference type="AlphaFoldDB" id="A0A444MJK5"/>
<accession>A0A444MJK5</accession>